<reference evidence="3 4" key="1">
    <citation type="journal article" date="2014" name="Int. J. Syst. Evol. Microbiol.">
        <title>Complete genome sequence of Corynebacterium casei LMG S-19264T (=DSM 44701T), isolated from a smear-ripened cheese.</title>
        <authorList>
            <consortium name="US DOE Joint Genome Institute (JGI-PGF)"/>
            <person name="Walter F."/>
            <person name="Albersmeier A."/>
            <person name="Kalinowski J."/>
            <person name="Ruckert C."/>
        </authorList>
    </citation>
    <scope>NUCLEOTIDE SEQUENCE [LARGE SCALE GENOMIC DNA]</scope>
    <source>
        <strain evidence="3 4">NBRC 111766</strain>
    </source>
</reference>
<gene>
    <name evidence="3" type="ORF">GCM10010873_04780</name>
</gene>
<dbReference type="RefSeq" id="WP_284323718.1">
    <property type="nucleotide sequence ID" value="NZ_BSPP01000002.1"/>
</dbReference>
<keyword evidence="2" id="KW-0732">Signal</keyword>
<comment type="caution">
    <text evidence="3">The sequence shown here is derived from an EMBL/GenBank/DDBJ whole genome shotgun (WGS) entry which is preliminary data.</text>
</comment>
<accession>A0AA37X0A1</accession>
<feature type="region of interest" description="Disordered" evidence="1">
    <location>
        <begin position="31"/>
        <end position="56"/>
    </location>
</feature>
<proteinExistence type="predicted"/>
<feature type="compositionally biased region" description="Low complexity" evidence="1">
    <location>
        <begin position="31"/>
        <end position="46"/>
    </location>
</feature>
<feature type="signal peptide" evidence="2">
    <location>
        <begin position="1"/>
        <end position="24"/>
    </location>
</feature>
<evidence type="ECO:0000313" key="3">
    <source>
        <dbReference type="EMBL" id="GLS85505.1"/>
    </source>
</evidence>
<keyword evidence="4" id="KW-1185">Reference proteome</keyword>
<dbReference type="Proteomes" id="UP001157355">
    <property type="component" value="Unassembled WGS sequence"/>
</dbReference>
<protein>
    <recommendedName>
        <fullName evidence="5">Peptidase C-terminal archaeal/bacterial domain-containing protein</fullName>
    </recommendedName>
</protein>
<evidence type="ECO:0000256" key="1">
    <source>
        <dbReference type="SAM" id="MobiDB-lite"/>
    </source>
</evidence>
<feature type="chain" id="PRO_5041254847" description="Peptidase C-terminal archaeal/bacterial domain-containing protein" evidence="2">
    <location>
        <begin position="25"/>
        <end position="249"/>
    </location>
</feature>
<sequence>MTLKKLIPALATTALVALTLPAFAQTATEAPATEAPAADAPAATTPKGPNVKSSATGTKGAVATLAMAQDLYALGMTNKDALTVLTAAKLAGSVEVKEVERKKDTKGTELAGEAEGKDLPVDAATMMASAKELAGEDEVLAGLVEDAMVEAGRGRVGGASSTLSRLPAGQTDTWEVPFYGDSYAELAVVGDGDSNLDVLVTDESGNTICYDVSWSDQVYCDFVPAWNGYFYVTVQNNGSSRNSYYLMTN</sequence>
<evidence type="ECO:0008006" key="5">
    <source>
        <dbReference type="Google" id="ProtNLM"/>
    </source>
</evidence>
<organism evidence="3 4">
    <name type="scientific">Cypionkella aquatica</name>
    <dbReference type="NCBI Taxonomy" id="1756042"/>
    <lineage>
        <taxon>Bacteria</taxon>
        <taxon>Pseudomonadati</taxon>
        <taxon>Pseudomonadota</taxon>
        <taxon>Alphaproteobacteria</taxon>
        <taxon>Rhodobacterales</taxon>
        <taxon>Paracoccaceae</taxon>
        <taxon>Cypionkella</taxon>
    </lineage>
</organism>
<evidence type="ECO:0000313" key="4">
    <source>
        <dbReference type="Proteomes" id="UP001157355"/>
    </source>
</evidence>
<evidence type="ECO:0000256" key="2">
    <source>
        <dbReference type="SAM" id="SignalP"/>
    </source>
</evidence>
<dbReference type="EMBL" id="BSPP01000002">
    <property type="protein sequence ID" value="GLS85505.1"/>
    <property type="molecule type" value="Genomic_DNA"/>
</dbReference>
<dbReference type="AlphaFoldDB" id="A0AA37X0A1"/>
<name>A0AA37X0A1_9RHOB</name>